<comment type="caution">
    <text evidence="3">The sequence shown here is derived from an EMBL/GenBank/DDBJ whole genome shotgun (WGS) entry which is preliminary data.</text>
</comment>
<feature type="compositionally biased region" description="Polar residues" evidence="1">
    <location>
        <begin position="1"/>
        <end position="10"/>
    </location>
</feature>
<proteinExistence type="predicted"/>
<name>A0A820MRU4_9BILA</name>
<reference evidence="3" key="1">
    <citation type="submission" date="2021-02" db="EMBL/GenBank/DDBJ databases">
        <authorList>
            <person name="Nowell W R."/>
        </authorList>
    </citation>
    <scope>NUCLEOTIDE SEQUENCE</scope>
</reference>
<dbReference type="AlphaFoldDB" id="A0A820MRU4"/>
<feature type="region of interest" description="Disordered" evidence="1">
    <location>
        <begin position="1"/>
        <end position="43"/>
    </location>
</feature>
<evidence type="ECO:0000313" key="2">
    <source>
        <dbReference type="EMBL" id="CAF4376332.1"/>
    </source>
</evidence>
<dbReference type="Proteomes" id="UP000663868">
    <property type="component" value="Unassembled WGS sequence"/>
</dbReference>
<accession>A0A820MRU4</accession>
<feature type="non-terminal residue" evidence="3">
    <location>
        <position position="1"/>
    </location>
</feature>
<evidence type="ECO:0000313" key="4">
    <source>
        <dbReference type="Proteomes" id="UP000663868"/>
    </source>
</evidence>
<gene>
    <name evidence="2" type="ORF">KXQ929_LOCUS49649</name>
    <name evidence="3" type="ORF">KXQ929_LOCUS49670</name>
</gene>
<evidence type="ECO:0000256" key="1">
    <source>
        <dbReference type="SAM" id="MobiDB-lite"/>
    </source>
</evidence>
<sequence length="43" mass="4986">SPNSIQQQRSDYYRDINQPHAQKSMSPVPYNDMSDPRTGLCFI</sequence>
<organism evidence="3 4">
    <name type="scientific">Adineta steineri</name>
    <dbReference type="NCBI Taxonomy" id="433720"/>
    <lineage>
        <taxon>Eukaryota</taxon>
        <taxon>Metazoa</taxon>
        <taxon>Spiralia</taxon>
        <taxon>Gnathifera</taxon>
        <taxon>Rotifera</taxon>
        <taxon>Eurotatoria</taxon>
        <taxon>Bdelloidea</taxon>
        <taxon>Adinetida</taxon>
        <taxon>Adinetidae</taxon>
        <taxon>Adineta</taxon>
    </lineage>
</organism>
<dbReference type="EMBL" id="CAJOBB010021489">
    <property type="protein sequence ID" value="CAF4376669.1"/>
    <property type="molecule type" value="Genomic_DNA"/>
</dbReference>
<protein>
    <submittedName>
        <fullName evidence="3">Uncharacterized protein</fullName>
    </submittedName>
</protein>
<dbReference type="EMBL" id="CAJOBB010021453">
    <property type="protein sequence ID" value="CAF4376332.1"/>
    <property type="molecule type" value="Genomic_DNA"/>
</dbReference>
<evidence type="ECO:0000313" key="3">
    <source>
        <dbReference type="EMBL" id="CAF4376669.1"/>
    </source>
</evidence>